<evidence type="ECO:0000313" key="2">
    <source>
        <dbReference type="Proteomes" id="UP000006853"/>
    </source>
</evidence>
<proteinExistence type="predicted"/>
<organism evidence="1 2">
    <name type="scientific">Komagataella phaffii (strain ATCC 76273 / CBS 7435 / CECT 11047 / NRRL Y-11430 / Wegner 21-1)</name>
    <name type="common">Yeast</name>
    <name type="synonym">Pichia pastoris</name>
    <dbReference type="NCBI Taxonomy" id="981350"/>
    <lineage>
        <taxon>Eukaryota</taxon>
        <taxon>Fungi</taxon>
        <taxon>Dikarya</taxon>
        <taxon>Ascomycota</taxon>
        <taxon>Saccharomycotina</taxon>
        <taxon>Pichiomycetes</taxon>
        <taxon>Pichiales</taxon>
        <taxon>Pichiaceae</taxon>
        <taxon>Komagataella</taxon>
    </lineage>
</organism>
<dbReference type="EMBL" id="FR839629">
    <property type="protein sequence ID" value="SCV12128.1"/>
    <property type="molecule type" value="Genomic_DNA"/>
</dbReference>
<name>A0A1G4KQ39_KOMPC</name>
<sequence length="70" mass="8226">MLTYLPLEQPQTAKVKINIIQNLEYSTRCVFQSRSANSIDKSLELNLTRTIREQNLNCRFIHYAIINLQD</sequence>
<accession>A0A1G4KQ39</accession>
<protein>
    <submittedName>
        <fullName evidence="1">Uncharacterized protein</fullName>
    </submittedName>
</protein>
<keyword evidence="2" id="KW-1185">Reference proteome</keyword>
<dbReference type="Proteomes" id="UP000006853">
    <property type="component" value="Chromosome 2"/>
</dbReference>
<evidence type="ECO:0000313" key="1">
    <source>
        <dbReference type="EMBL" id="SCV12128.1"/>
    </source>
</evidence>
<reference evidence="1 2" key="1">
    <citation type="journal article" date="2011" name="J. Biotechnol.">
        <title>High-quality genome sequence of Pichia pastoris CBS7435.</title>
        <authorList>
            <person name="Kuberl A."/>
            <person name="Schneider J."/>
            <person name="Thallinger G.G."/>
            <person name="Anderl I."/>
            <person name="Wibberg D."/>
            <person name="Hajek T."/>
            <person name="Jaenicke S."/>
            <person name="Brinkrolf K."/>
            <person name="Goesmann A."/>
            <person name="Szczepanowski R."/>
            <person name="Puhler A."/>
            <person name="Schwab H."/>
            <person name="Glieder A."/>
            <person name="Pichler H."/>
        </authorList>
    </citation>
    <scope>NUCLEOTIDE SEQUENCE [LARGE SCALE GENOMIC DNA]</scope>
    <source>
        <strain evidence="2">ATCC 76273 / CBS 7435 / CECT 11047 / NRRL Y-11430 / Wegner 21-1</strain>
    </source>
</reference>
<dbReference type="AlphaFoldDB" id="A0A1G4KQ39"/>
<gene>
    <name evidence="1" type="ordered locus">PP7435_Chr2-2672</name>
</gene>
<reference evidence="1 2" key="2">
    <citation type="journal article" date="2016" name="FEMS Yeast Res.">
        <title>Curation of the genome annotation of Pichia pastoris (Komagataella phaffii) CBS7435 from gene level to protein function.</title>
        <authorList>
            <person name="Valli M."/>
            <person name="Tatto N.E."/>
            <person name="Peymann A."/>
            <person name="Gruber C."/>
            <person name="Landes N."/>
            <person name="Ekker H."/>
            <person name="Thallinger G.G."/>
            <person name="Mattanovich D."/>
            <person name="Gasser B."/>
            <person name="Graf A.B."/>
        </authorList>
    </citation>
    <scope>GENOME REANNOTATION</scope>
    <source>
        <strain evidence="1 2">ATCC 76273 / CBS 7435 / CECT 11047 / NRRL Y-11430 / Wegner 21-1</strain>
    </source>
</reference>